<accession>A0ABQ4J2B1</accession>
<dbReference type="Gene3D" id="3.40.50.300">
    <property type="entry name" value="P-loop containing nucleotide triphosphate hydrolases"/>
    <property type="match status" value="1"/>
</dbReference>
<dbReference type="SUPFAM" id="SSF52540">
    <property type="entry name" value="P-loop containing nucleoside triphosphate hydrolases"/>
    <property type="match status" value="1"/>
</dbReference>
<proteinExistence type="predicted"/>
<gene>
    <name evidence="1" type="ORF">Vlu01_47620</name>
</gene>
<keyword evidence="2" id="KW-1185">Reference proteome</keyword>
<reference evidence="1 2" key="1">
    <citation type="submission" date="2021-01" db="EMBL/GenBank/DDBJ databases">
        <title>Whole genome shotgun sequence of Verrucosispora lutea NBRC 106530.</title>
        <authorList>
            <person name="Komaki H."/>
            <person name="Tamura T."/>
        </authorList>
    </citation>
    <scope>NUCLEOTIDE SEQUENCE [LARGE SCALE GENOMIC DNA]</scope>
    <source>
        <strain evidence="1 2">NBRC 106530</strain>
    </source>
</reference>
<name>A0ABQ4J2B1_9ACTN</name>
<dbReference type="EMBL" id="BOPB01000030">
    <property type="protein sequence ID" value="GIJ24138.1"/>
    <property type="molecule type" value="Genomic_DNA"/>
</dbReference>
<evidence type="ECO:0000313" key="2">
    <source>
        <dbReference type="Proteomes" id="UP000643165"/>
    </source>
</evidence>
<organism evidence="1 2">
    <name type="scientific">Micromonospora lutea</name>
    <dbReference type="NCBI Taxonomy" id="419825"/>
    <lineage>
        <taxon>Bacteria</taxon>
        <taxon>Bacillati</taxon>
        <taxon>Actinomycetota</taxon>
        <taxon>Actinomycetes</taxon>
        <taxon>Micromonosporales</taxon>
        <taxon>Micromonosporaceae</taxon>
        <taxon>Micromonospora</taxon>
    </lineage>
</organism>
<protein>
    <submittedName>
        <fullName evidence="1">GTPase</fullName>
    </submittedName>
</protein>
<dbReference type="Proteomes" id="UP000643165">
    <property type="component" value="Unassembled WGS sequence"/>
</dbReference>
<comment type="caution">
    <text evidence="1">The sequence shown here is derived from an EMBL/GenBank/DDBJ whole genome shotgun (WGS) entry which is preliminary data.</text>
</comment>
<dbReference type="InterPro" id="IPR027417">
    <property type="entry name" value="P-loop_NTPase"/>
</dbReference>
<dbReference type="RefSeq" id="WP_204003448.1">
    <property type="nucleotide sequence ID" value="NZ_BOPB01000030.1"/>
</dbReference>
<sequence length="485" mass="52269">MTSSRLDAEVRDLLHRARHGYRDNPRATEVLRHQVARYDQPLRVAVVGGWRSGKSTLLNALMGEEVAPVDGSAFTWYEDGPQPDATGYSPGHPPQRLAVSRSGTGMRVDLTGWRAGELRDIVVRWPARSLRQVTLLDTPAVGGADEQASDPVLQRVLRESDALLYLTRDARGADLRALEATRDGVVGQAAPVHTIMVLSRVDESGGGRVDALLGARQLARRSLRNPHVDALCTTVVPCSGLLGLAGRVLGEAEFAALAALARVPRAELEPYLLSAERFARGEPPAGLAAATRNALLERLGVVGIRLATTLVRTGCDNRVALAAELVRRSGLGELRESLNRLFVDRRHVLKARSALVAVETLLRDEPGPATGDLLVALEQLLANAHEFAESRLLAALRDGRLGFDAESAAEARRLVGGDGDDPAARLGIAPDATLSWLWETAAEARWRWRERAEDPALALPQRRGAQVVARSCEGLLADLAAAHAR</sequence>
<evidence type="ECO:0000313" key="1">
    <source>
        <dbReference type="EMBL" id="GIJ24138.1"/>
    </source>
</evidence>